<evidence type="ECO:0000259" key="1">
    <source>
        <dbReference type="Pfam" id="PF22936"/>
    </source>
</evidence>
<sequence>MDSGSFYHATVDMKLLDQASIIQGQIGTVTVGDGSALQVAGHGSINRDNLKLPCVLYVPGLMVNVVSVRQLTALDYQVQFVGDEFFVREVCTDGMVGRGRLVGGMYQVEYLQVPLDGGRCFNCLILGRIYDQS</sequence>
<dbReference type="Pfam" id="PF22936">
    <property type="entry name" value="Pol_BBD"/>
    <property type="match status" value="1"/>
</dbReference>
<accession>A0A835AR36</accession>
<feature type="domain" description="Retrovirus-related Pol polyprotein from transposon TNT 1-94-like beta-barrel" evidence="1">
    <location>
        <begin position="1"/>
        <end position="74"/>
    </location>
</feature>
<keyword evidence="3" id="KW-1185">Reference proteome</keyword>
<comment type="caution">
    <text evidence="2">The sequence shown here is derived from an EMBL/GenBank/DDBJ whole genome shotgun (WGS) entry which is preliminary data.</text>
</comment>
<reference evidence="2" key="1">
    <citation type="submission" date="2020-07" db="EMBL/GenBank/DDBJ databases">
        <title>Genome sequence and genetic diversity analysis of an under-domesticated orphan crop, white fonio (Digitaria exilis).</title>
        <authorList>
            <person name="Bennetzen J.L."/>
            <person name="Chen S."/>
            <person name="Ma X."/>
            <person name="Wang X."/>
            <person name="Yssel A.E.J."/>
            <person name="Chaluvadi S.R."/>
            <person name="Johnson M."/>
            <person name="Gangashetty P."/>
            <person name="Hamidou F."/>
            <person name="Sanogo M.D."/>
            <person name="Zwaenepoel A."/>
            <person name="Wallace J."/>
            <person name="Van De Peer Y."/>
            <person name="Van Deynze A."/>
        </authorList>
    </citation>
    <scope>NUCLEOTIDE SEQUENCE</scope>
    <source>
        <tissue evidence="2">Leaves</tissue>
    </source>
</reference>
<dbReference type="OrthoDB" id="1932348at2759"/>
<gene>
    <name evidence="2" type="ORF">HU200_053964</name>
</gene>
<evidence type="ECO:0000313" key="2">
    <source>
        <dbReference type="EMBL" id="KAF8665882.1"/>
    </source>
</evidence>
<dbReference type="InterPro" id="IPR054722">
    <property type="entry name" value="PolX-like_BBD"/>
</dbReference>
<proteinExistence type="predicted"/>
<protein>
    <recommendedName>
        <fullName evidence="1">Retrovirus-related Pol polyprotein from transposon TNT 1-94-like beta-barrel domain-containing protein</fullName>
    </recommendedName>
</protein>
<dbReference type="EMBL" id="JACEFO010002324">
    <property type="protein sequence ID" value="KAF8665882.1"/>
    <property type="molecule type" value="Genomic_DNA"/>
</dbReference>
<dbReference type="Proteomes" id="UP000636709">
    <property type="component" value="Unassembled WGS sequence"/>
</dbReference>
<evidence type="ECO:0000313" key="3">
    <source>
        <dbReference type="Proteomes" id="UP000636709"/>
    </source>
</evidence>
<name>A0A835AR36_9POAL</name>
<organism evidence="2 3">
    <name type="scientific">Digitaria exilis</name>
    <dbReference type="NCBI Taxonomy" id="1010633"/>
    <lineage>
        <taxon>Eukaryota</taxon>
        <taxon>Viridiplantae</taxon>
        <taxon>Streptophyta</taxon>
        <taxon>Embryophyta</taxon>
        <taxon>Tracheophyta</taxon>
        <taxon>Spermatophyta</taxon>
        <taxon>Magnoliopsida</taxon>
        <taxon>Liliopsida</taxon>
        <taxon>Poales</taxon>
        <taxon>Poaceae</taxon>
        <taxon>PACMAD clade</taxon>
        <taxon>Panicoideae</taxon>
        <taxon>Panicodae</taxon>
        <taxon>Paniceae</taxon>
        <taxon>Anthephorinae</taxon>
        <taxon>Digitaria</taxon>
    </lineage>
</organism>
<dbReference type="AlphaFoldDB" id="A0A835AR36"/>